<name>A0A1I5SUM5_9BACI</name>
<dbReference type="RefSeq" id="WP_170841075.1">
    <property type="nucleotide sequence ID" value="NZ_FOXD01000009.1"/>
</dbReference>
<evidence type="ECO:0000313" key="2">
    <source>
        <dbReference type="Proteomes" id="UP000198892"/>
    </source>
</evidence>
<keyword evidence="2" id="KW-1185">Reference proteome</keyword>
<accession>A0A1I5SUM5</accession>
<protein>
    <submittedName>
        <fullName evidence="1">Uncharacterized protein</fullName>
    </submittedName>
</protein>
<dbReference type="Proteomes" id="UP000198892">
    <property type="component" value="Unassembled WGS sequence"/>
</dbReference>
<gene>
    <name evidence="1" type="ORF">SAMN05518683_10997</name>
</gene>
<dbReference type="AlphaFoldDB" id="A0A1I5SUM5"/>
<dbReference type="EMBL" id="FOXD01000009">
    <property type="protein sequence ID" value="SFP74321.1"/>
    <property type="molecule type" value="Genomic_DNA"/>
</dbReference>
<reference evidence="2" key="1">
    <citation type="submission" date="2016-10" db="EMBL/GenBank/DDBJ databases">
        <authorList>
            <person name="Varghese N."/>
            <person name="Submissions S."/>
        </authorList>
    </citation>
    <scope>NUCLEOTIDE SEQUENCE [LARGE SCALE GENOMIC DNA]</scope>
    <source>
        <strain evidence="2">S7</strain>
    </source>
</reference>
<proteinExistence type="predicted"/>
<evidence type="ECO:0000313" key="1">
    <source>
        <dbReference type="EMBL" id="SFP74321.1"/>
    </source>
</evidence>
<organism evidence="1 2">
    <name type="scientific">Salibacterium halotolerans</name>
    <dbReference type="NCBI Taxonomy" id="1884432"/>
    <lineage>
        <taxon>Bacteria</taxon>
        <taxon>Bacillati</taxon>
        <taxon>Bacillota</taxon>
        <taxon>Bacilli</taxon>
        <taxon>Bacillales</taxon>
        <taxon>Bacillaceae</taxon>
    </lineage>
</organism>
<sequence>MKADFDYLSAEEKRKIEDLEEKVQHAENDQLLKRYTTEMTILYEKARVRKDTKQS</sequence>
<dbReference type="STRING" id="1884432.SAMN05518683_10997"/>